<dbReference type="AlphaFoldDB" id="A0AA38ITG2"/>
<reference evidence="2" key="1">
    <citation type="journal article" date="2023" name="G3 (Bethesda)">
        <title>Whole genome assemblies of Zophobas morio and Tenebrio molitor.</title>
        <authorList>
            <person name="Kaur S."/>
            <person name="Stinson S.A."/>
            <person name="diCenzo G.C."/>
        </authorList>
    </citation>
    <scope>NUCLEOTIDE SEQUENCE</scope>
    <source>
        <strain evidence="2">QUZm001</strain>
    </source>
</reference>
<keyword evidence="1" id="KW-0472">Membrane</keyword>
<evidence type="ECO:0000313" key="3">
    <source>
        <dbReference type="Proteomes" id="UP001168821"/>
    </source>
</evidence>
<dbReference type="EMBL" id="JALNTZ010000002">
    <property type="protein sequence ID" value="KAJ3661870.1"/>
    <property type="molecule type" value="Genomic_DNA"/>
</dbReference>
<evidence type="ECO:0000256" key="1">
    <source>
        <dbReference type="SAM" id="Phobius"/>
    </source>
</evidence>
<keyword evidence="1" id="KW-0812">Transmembrane</keyword>
<feature type="transmembrane region" description="Helical" evidence="1">
    <location>
        <begin position="32"/>
        <end position="56"/>
    </location>
</feature>
<sequence length="193" mass="21596">MKVVLTVGMSGAMKRDDLTKIITDNIQDDNNVLIAIVLGEALLASLLTAVLAYQFLNATVGGNLPPLQNRMSKTIENKNKIANSISVTRKNKINNLSQIYKSDVCGAVSEEIMEELREEIIETPPDVEQEARTAIGQLLPTKSAERYNKEYDSFLKWKKEKKVTGVSENVMIAYFFEKVEVSNRGHYGPNIRC</sequence>
<keyword evidence="3" id="KW-1185">Reference proteome</keyword>
<name>A0AA38ITG2_9CUCU</name>
<evidence type="ECO:0000313" key="2">
    <source>
        <dbReference type="EMBL" id="KAJ3661870.1"/>
    </source>
</evidence>
<dbReference type="Proteomes" id="UP001168821">
    <property type="component" value="Unassembled WGS sequence"/>
</dbReference>
<protein>
    <submittedName>
        <fullName evidence="2">Uncharacterized protein</fullName>
    </submittedName>
</protein>
<organism evidence="2 3">
    <name type="scientific">Zophobas morio</name>
    <dbReference type="NCBI Taxonomy" id="2755281"/>
    <lineage>
        <taxon>Eukaryota</taxon>
        <taxon>Metazoa</taxon>
        <taxon>Ecdysozoa</taxon>
        <taxon>Arthropoda</taxon>
        <taxon>Hexapoda</taxon>
        <taxon>Insecta</taxon>
        <taxon>Pterygota</taxon>
        <taxon>Neoptera</taxon>
        <taxon>Endopterygota</taxon>
        <taxon>Coleoptera</taxon>
        <taxon>Polyphaga</taxon>
        <taxon>Cucujiformia</taxon>
        <taxon>Tenebrionidae</taxon>
        <taxon>Zophobas</taxon>
    </lineage>
</organism>
<gene>
    <name evidence="2" type="ORF">Zmor_006248</name>
</gene>
<accession>A0AA38ITG2</accession>
<comment type="caution">
    <text evidence="2">The sequence shown here is derived from an EMBL/GenBank/DDBJ whole genome shotgun (WGS) entry which is preliminary data.</text>
</comment>
<keyword evidence="1" id="KW-1133">Transmembrane helix</keyword>
<proteinExistence type="predicted"/>